<proteinExistence type="predicted"/>
<evidence type="ECO:0000256" key="4">
    <source>
        <dbReference type="ARBA" id="ARBA00022840"/>
    </source>
</evidence>
<feature type="domain" description="ABC transporter" evidence="5">
    <location>
        <begin position="5"/>
        <end position="215"/>
    </location>
</feature>
<dbReference type="SMART" id="SM00382">
    <property type="entry name" value="AAA"/>
    <property type="match status" value="1"/>
</dbReference>
<dbReference type="PANTHER" id="PTHR43423:SF1">
    <property type="entry name" value="ABC TRANSPORTER I FAMILY MEMBER 17"/>
    <property type="match status" value="1"/>
</dbReference>
<keyword evidence="2" id="KW-0592">Phosphate transport</keyword>
<reference evidence="7" key="1">
    <citation type="submission" date="2016-11" db="EMBL/GenBank/DDBJ databases">
        <authorList>
            <person name="Varghese N."/>
            <person name="Submissions S."/>
        </authorList>
    </citation>
    <scope>NUCLEOTIDE SEQUENCE [LARGE SCALE GENOMIC DNA]</scope>
    <source>
        <strain evidence="7">DSM 15692</strain>
    </source>
</reference>
<dbReference type="OrthoDB" id="9785080at2"/>
<organism evidence="6 7">
    <name type="scientific">Atopostipes suicloacalis DSM 15692</name>
    <dbReference type="NCBI Taxonomy" id="1121025"/>
    <lineage>
        <taxon>Bacteria</taxon>
        <taxon>Bacillati</taxon>
        <taxon>Bacillota</taxon>
        <taxon>Bacilli</taxon>
        <taxon>Lactobacillales</taxon>
        <taxon>Carnobacteriaceae</taxon>
        <taxon>Atopostipes</taxon>
    </lineage>
</organism>
<gene>
    <name evidence="6" type="ORF">SAMN02745249_00644</name>
</gene>
<dbReference type="GO" id="GO:0005524">
    <property type="term" value="F:ATP binding"/>
    <property type="evidence" value="ECO:0007669"/>
    <property type="project" value="UniProtKB-KW"/>
</dbReference>
<dbReference type="GO" id="GO:0016887">
    <property type="term" value="F:ATP hydrolysis activity"/>
    <property type="evidence" value="ECO:0007669"/>
    <property type="project" value="InterPro"/>
</dbReference>
<dbReference type="PANTHER" id="PTHR43423">
    <property type="entry name" value="ABC TRANSPORTER I FAMILY MEMBER 17"/>
    <property type="match status" value="1"/>
</dbReference>
<dbReference type="Proteomes" id="UP000184128">
    <property type="component" value="Unassembled WGS sequence"/>
</dbReference>
<evidence type="ECO:0000313" key="6">
    <source>
        <dbReference type="EMBL" id="SHE55034.1"/>
    </source>
</evidence>
<dbReference type="InterPro" id="IPR003439">
    <property type="entry name" value="ABC_transporter-like_ATP-bd"/>
</dbReference>
<sequence length="218" mass="25040">MKPILELRDLSFEIEGRKILENISFSIDKGEFVTLTGPSGSGKSTLLKLIGHLISPSSGKIFYDGKEIFKYAPTDYRKNVSYFFQSATLFDETVYDNLAFPSKIRDKAFDKNRALKGLHTVQLPETYLNKPIRELSGGERQRIALVRNLMYAPNVLLMDEVTSSLDKENKEIILTFIKRLNQDEKLTILWITHDTQEIKESNRLILIKDGRAEDIKHD</sequence>
<dbReference type="EMBL" id="FQUF01000008">
    <property type="protein sequence ID" value="SHE55034.1"/>
    <property type="molecule type" value="Genomic_DNA"/>
</dbReference>
<keyword evidence="3" id="KW-0547">Nucleotide-binding</keyword>
<dbReference type="InterPro" id="IPR003593">
    <property type="entry name" value="AAA+_ATPase"/>
</dbReference>
<accession>A0A1M4UED6</accession>
<dbReference type="Gene3D" id="3.40.50.300">
    <property type="entry name" value="P-loop containing nucleotide triphosphate hydrolases"/>
    <property type="match status" value="1"/>
</dbReference>
<evidence type="ECO:0000256" key="1">
    <source>
        <dbReference type="ARBA" id="ARBA00022448"/>
    </source>
</evidence>
<evidence type="ECO:0000259" key="5">
    <source>
        <dbReference type="PROSITE" id="PS50893"/>
    </source>
</evidence>
<keyword evidence="1" id="KW-0813">Transport</keyword>
<dbReference type="PROSITE" id="PS00211">
    <property type="entry name" value="ABC_TRANSPORTER_1"/>
    <property type="match status" value="1"/>
</dbReference>
<dbReference type="InterPro" id="IPR017871">
    <property type="entry name" value="ABC_transporter-like_CS"/>
</dbReference>
<name>A0A1M4UED6_9LACT</name>
<dbReference type="InterPro" id="IPR027417">
    <property type="entry name" value="P-loop_NTPase"/>
</dbReference>
<dbReference type="Pfam" id="PF00005">
    <property type="entry name" value="ABC_tran"/>
    <property type="match status" value="1"/>
</dbReference>
<evidence type="ECO:0000313" key="7">
    <source>
        <dbReference type="Proteomes" id="UP000184128"/>
    </source>
</evidence>
<protein>
    <submittedName>
        <fullName evidence="6">Putative ABC transport system ATP-binding protein</fullName>
    </submittedName>
</protein>
<evidence type="ECO:0000256" key="3">
    <source>
        <dbReference type="ARBA" id="ARBA00022741"/>
    </source>
</evidence>
<keyword evidence="7" id="KW-1185">Reference proteome</keyword>
<dbReference type="AlphaFoldDB" id="A0A1M4UED6"/>
<keyword evidence="4 6" id="KW-0067">ATP-binding</keyword>
<dbReference type="RefSeq" id="WP_073296317.1">
    <property type="nucleotide sequence ID" value="NZ_FQUF01000008.1"/>
</dbReference>
<dbReference type="SUPFAM" id="SSF52540">
    <property type="entry name" value="P-loop containing nucleoside triphosphate hydrolases"/>
    <property type="match status" value="1"/>
</dbReference>
<dbReference type="GO" id="GO:0006817">
    <property type="term" value="P:phosphate ion transport"/>
    <property type="evidence" value="ECO:0007669"/>
    <property type="project" value="UniProtKB-KW"/>
</dbReference>
<evidence type="ECO:0000256" key="2">
    <source>
        <dbReference type="ARBA" id="ARBA00022592"/>
    </source>
</evidence>
<dbReference type="PROSITE" id="PS50893">
    <property type="entry name" value="ABC_TRANSPORTER_2"/>
    <property type="match status" value="1"/>
</dbReference>
<dbReference type="STRING" id="1121025.SAMN02745249_00644"/>